<name>A0A4D6DZ25_9CAUD</name>
<dbReference type="Proteomes" id="UP000297046">
    <property type="component" value="Segment"/>
</dbReference>
<feature type="region of interest" description="Disordered" evidence="1">
    <location>
        <begin position="60"/>
        <end position="88"/>
    </location>
</feature>
<evidence type="ECO:0000256" key="1">
    <source>
        <dbReference type="SAM" id="MobiDB-lite"/>
    </source>
</evidence>
<sequence>MKQCSICRTMKPLEDFHRNKRQKDGRDRRCRTCKSAYCKERYHGDPDHKEKIIAQVKEYQAGPGREKSNATKSAYHSKHPKKRHAHNLVRNALRRGELTRGPCEVCGVEKVVGHHDDYDRPLDVRWLCEKHHKAWHLVHGEALNPD</sequence>
<protein>
    <submittedName>
        <fullName evidence="2">Uncharacterized protein</fullName>
    </submittedName>
</protein>
<accession>A0A4D6DZ25</accession>
<proteinExistence type="predicted"/>
<keyword evidence="3" id="KW-1185">Reference proteome</keyword>
<dbReference type="EMBL" id="MK651787">
    <property type="protein sequence ID" value="QBZ71591.1"/>
    <property type="molecule type" value="Genomic_DNA"/>
</dbReference>
<evidence type="ECO:0000313" key="2">
    <source>
        <dbReference type="EMBL" id="QBZ71591.1"/>
    </source>
</evidence>
<feature type="compositionally biased region" description="Basic residues" evidence="1">
    <location>
        <begin position="75"/>
        <end position="87"/>
    </location>
</feature>
<dbReference type="RefSeq" id="YP_009821679.1">
    <property type="nucleotide sequence ID" value="NC_048178.1"/>
</dbReference>
<dbReference type="KEGG" id="vg:55013164"/>
<organism evidence="2 3">
    <name type="scientific">Escherichia phage Sortsne</name>
    <dbReference type="NCBI Taxonomy" id="2562456"/>
    <lineage>
        <taxon>Viruses</taxon>
        <taxon>Duplodnaviria</taxon>
        <taxon>Heunggongvirae</taxon>
        <taxon>Uroviricota</taxon>
        <taxon>Caudoviricetes</taxon>
        <taxon>Sortsnevirus</taxon>
        <taxon>Sortsnevirus sortsne</taxon>
    </lineage>
</organism>
<reference evidence="3" key="1">
    <citation type="submission" date="2019-03" db="EMBL/GenBank/DDBJ databases">
        <authorList>
            <person name="Olsen N.S."/>
            <person name="Kot W."/>
            <person name="Hansen L.H."/>
        </authorList>
    </citation>
    <scope>NUCLEOTIDE SEQUENCE [LARGE SCALE GENOMIC DNA]</scope>
</reference>
<evidence type="ECO:0000313" key="3">
    <source>
        <dbReference type="Proteomes" id="UP000297046"/>
    </source>
</evidence>
<dbReference type="GeneID" id="55013164"/>